<dbReference type="InterPro" id="IPR051414">
    <property type="entry name" value="Adenylate-forming_Reductase"/>
</dbReference>
<sequence length="1089" mass="120204">MTAVLNGSLTNGHSFEKAMATVETKHIETTRTTISPNTLPKDSSQLGIRCGPVGERLVVHVIDELAEDSPERVWATVTKSTFDVEQGFCDITFQECSGAVNATAWAIESQVGKSEAFDVIAYLGVSDVRYAIYLFAAIKTGHQLMIPSVRNSLQQHRAVFDEAQCTRVYYTPEMAPIVNQLKEEVPSLQAFEAPSLDDILNAGVSAAHYPYTKKWVDARTDPIIIAHSSGSTGNPKPTTITNGVYSVYDAHRKAETIPGRINQCYQLLDLEGARFFNPFPPFHLAGLFAMTIMPIFYACAVATGPPEKPPSGALLSRAMQLLKVRAAWCPPAVIEQLADQPGGFDQIATLDWIMYTGGPLAPAVGDRICHVTKVCQMYGSTETGPHMSLIPLPENWSYFEWHPTYENQMEDMGDGTFEMVVYKGDGSQDWIRHLSQAYPNIDVWRTRDLFVQSPHNPRLWRFVGRRDDVLVLSNGEKFNPVDMEGVVTGHPLVRGSVIVGTGRFQAALVIEPMEPLGDKNENDFIDELWPTIEKANTVGPSHGRIFRSKVLVASPDKPFVRAGKGTVIRGRTTRLFEDEVDALYQEEDGANTVTVLVNSLEDVTSFVRRCITGLFPSSVSLTDDDDFFSLGLDSLQTLELMKMLRRSLATHLKGVKGGDPITTRSVYAHPSIKQLARYLFAAVSKGTTDAVDGDAQRVQAMQDLVSKYTADLPNMHARRAASLTVAITGTTGSLGTHMLEALLNDPAVKMVYCLNRSDDAKSRQEAGFKARGKTYDLESKTEFLTVSLNDQQFGLEAVAFRRLRNSVDILIHNAWKVDFNHRLVSFEDTHIRGVRHIVDFVLGSERQPHLFYVSSLSSVGNWQAVRAGAVTEEYLSDYRVALAMGYGESKHVAEKILEVATTRSNLHATILRVGQISGPLAEDGGQWNPAEWLPSLVRSSLTLGCLPDSMNTVEWIPVDALAGIVRDILHHDYSESVSGVYNLVNPTVGSWDELVGVVQKHWEAARKPVKVVPFQEWLAALQSAIADVDELPALKIADFYQGLAAEASLPERDRITYETGRGQKNSETMAKLGPIDGAAMTTWLKQWGL</sequence>
<evidence type="ECO:0000313" key="4">
    <source>
        <dbReference type="EMBL" id="CAK7213836.1"/>
    </source>
</evidence>
<dbReference type="Pfam" id="PF23562">
    <property type="entry name" value="AMP-binding_C_3"/>
    <property type="match status" value="1"/>
</dbReference>
<comment type="caution">
    <text evidence="4">The sequence shown here is derived from an EMBL/GenBank/DDBJ whole genome shotgun (WGS) entry which is preliminary data.</text>
</comment>
<proteinExistence type="predicted"/>
<dbReference type="Gene3D" id="1.10.1200.10">
    <property type="entry name" value="ACP-like"/>
    <property type="match status" value="1"/>
</dbReference>
<dbReference type="Pfam" id="PF07993">
    <property type="entry name" value="NAD_binding_4"/>
    <property type="match status" value="1"/>
</dbReference>
<dbReference type="Gene3D" id="3.40.50.12780">
    <property type="entry name" value="N-terminal domain of ligase-like"/>
    <property type="match status" value="1"/>
</dbReference>
<organism evidence="4 5">
    <name type="scientific">Sporothrix eucalyptigena</name>
    <dbReference type="NCBI Taxonomy" id="1812306"/>
    <lineage>
        <taxon>Eukaryota</taxon>
        <taxon>Fungi</taxon>
        <taxon>Dikarya</taxon>
        <taxon>Ascomycota</taxon>
        <taxon>Pezizomycotina</taxon>
        <taxon>Sordariomycetes</taxon>
        <taxon>Sordariomycetidae</taxon>
        <taxon>Ophiostomatales</taxon>
        <taxon>Ophiostomataceae</taxon>
        <taxon>Sporothrix</taxon>
    </lineage>
</organism>
<dbReference type="InterPro" id="IPR036291">
    <property type="entry name" value="NAD(P)-bd_dom_sf"/>
</dbReference>
<dbReference type="InterPro" id="IPR036736">
    <property type="entry name" value="ACP-like_sf"/>
</dbReference>
<dbReference type="Gene3D" id="3.40.50.720">
    <property type="entry name" value="NAD(P)-binding Rossmann-like Domain"/>
    <property type="match status" value="1"/>
</dbReference>
<dbReference type="SUPFAM" id="SSF56801">
    <property type="entry name" value="Acetyl-CoA synthetase-like"/>
    <property type="match status" value="1"/>
</dbReference>
<dbReference type="InterPro" id="IPR013120">
    <property type="entry name" value="FAR_NAD-bd"/>
</dbReference>
<dbReference type="SUPFAM" id="SSF47336">
    <property type="entry name" value="ACP-like"/>
    <property type="match status" value="1"/>
</dbReference>
<dbReference type="PROSITE" id="PS50075">
    <property type="entry name" value="CARRIER"/>
    <property type="match status" value="1"/>
</dbReference>
<dbReference type="InterPro" id="IPR020845">
    <property type="entry name" value="AMP-binding_CS"/>
</dbReference>
<evidence type="ECO:0000313" key="5">
    <source>
        <dbReference type="Proteomes" id="UP001642482"/>
    </source>
</evidence>
<evidence type="ECO:0000256" key="2">
    <source>
        <dbReference type="ARBA" id="ARBA00022553"/>
    </source>
</evidence>
<dbReference type="Pfam" id="PF00501">
    <property type="entry name" value="AMP-binding"/>
    <property type="match status" value="1"/>
</dbReference>
<dbReference type="InterPro" id="IPR042099">
    <property type="entry name" value="ANL_N_sf"/>
</dbReference>
<dbReference type="SUPFAM" id="SSF51735">
    <property type="entry name" value="NAD(P)-binding Rossmann-fold domains"/>
    <property type="match status" value="1"/>
</dbReference>
<dbReference type="InterPro" id="IPR009081">
    <property type="entry name" value="PP-bd_ACP"/>
</dbReference>
<dbReference type="EMBL" id="CAWUHD010000012">
    <property type="protein sequence ID" value="CAK7213836.1"/>
    <property type="molecule type" value="Genomic_DNA"/>
</dbReference>
<dbReference type="InterPro" id="IPR000873">
    <property type="entry name" value="AMP-dep_synth/lig_dom"/>
</dbReference>
<dbReference type="PROSITE" id="PS00455">
    <property type="entry name" value="AMP_BINDING"/>
    <property type="match status" value="1"/>
</dbReference>
<dbReference type="Pfam" id="PF00550">
    <property type="entry name" value="PP-binding"/>
    <property type="match status" value="1"/>
</dbReference>
<name>A0ABP0B2U4_9PEZI</name>
<feature type="domain" description="Carrier" evidence="3">
    <location>
        <begin position="598"/>
        <end position="683"/>
    </location>
</feature>
<accession>A0ABP0B2U4</accession>
<keyword evidence="2" id="KW-0597">Phosphoprotein</keyword>
<evidence type="ECO:0000259" key="3">
    <source>
        <dbReference type="PROSITE" id="PS50075"/>
    </source>
</evidence>
<keyword evidence="1" id="KW-0596">Phosphopantetheine</keyword>
<dbReference type="PANTHER" id="PTHR43439:SF2">
    <property type="entry name" value="ENZYME, PUTATIVE (JCVI)-RELATED"/>
    <property type="match status" value="1"/>
</dbReference>
<dbReference type="Proteomes" id="UP001642482">
    <property type="component" value="Unassembled WGS sequence"/>
</dbReference>
<dbReference type="SMART" id="SM00823">
    <property type="entry name" value="PKS_PP"/>
    <property type="match status" value="1"/>
</dbReference>
<dbReference type="InterPro" id="IPR020806">
    <property type="entry name" value="PKS_PP-bd"/>
</dbReference>
<keyword evidence="5" id="KW-1185">Reference proteome</keyword>
<dbReference type="PANTHER" id="PTHR43439">
    <property type="entry name" value="PHENYLACETATE-COENZYME A LIGASE"/>
    <property type="match status" value="1"/>
</dbReference>
<evidence type="ECO:0000256" key="1">
    <source>
        <dbReference type="ARBA" id="ARBA00022450"/>
    </source>
</evidence>
<protein>
    <submittedName>
        <fullName evidence="4">NRPS-like protein biosynthetic cluster</fullName>
    </submittedName>
</protein>
<reference evidence="4 5" key="1">
    <citation type="submission" date="2024-01" db="EMBL/GenBank/DDBJ databases">
        <authorList>
            <person name="Allen C."/>
            <person name="Tagirdzhanova G."/>
        </authorList>
    </citation>
    <scope>NUCLEOTIDE SEQUENCE [LARGE SCALE GENOMIC DNA]</scope>
</reference>
<gene>
    <name evidence="4" type="ORF">SEUCBS140593_001980</name>
</gene>